<dbReference type="EMBL" id="LT629745">
    <property type="protein sequence ID" value="SDS03244.1"/>
    <property type="molecule type" value="Genomic_DNA"/>
</dbReference>
<dbReference type="RefSeq" id="WP_089662189.1">
    <property type="nucleotide sequence ID" value="NZ_LT629745.1"/>
</dbReference>
<gene>
    <name evidence="1" type="ORF">SAMN04488552_1883</name>
</gene>
<name>A0A1H1NWC2_9FLAO</name>
<proteinExistence type="predicted"/>
<dbReference type="STRING" id="1250231.SAMN04488552_1883"/>
<organism evidence="1 2">
    <name type="scientific">Christiangramia echinicola</name>
    <dbReference type="NCBI Taxonomy" id="279359"/>
    <lineage>
        <taxon>Bacteria</taxon>
        <taxon>Pseudomonadati</taxon>
        <taxon>Bacteroidota</taxon>
        <taxon>Flavobacteriia</taxon>
        <taxon>Flavobacteriales</taxon>
        <taxon>Flavobacteriaceae</taxon>
        <taxon>Christiangramia</taxon>
    </lineage>
</organism>
<evidence type="ECO:0000313" key="1">
    <source>
        <dbReference type="EMBL" id="SDS03244.1"/>
    </source>
</evidence>
<dbReference type="Proteomes" id="UP000198858">
    <property type="component" value="Chromosome I"/>
</dbReference>
<evidence type="ECO:0000313" key="2">
    <source>
        <dbReference type="Proteomes" id="UP000198858"/>
    </source>
</evidence>
<keyword evidence="2" id="KW-1185">Reference proteome</keyword>
<protein>
    <submittedName>
        <fullName evidence="1">Uncharacterized protein</fullName>
    </submittedName>
</protein>
<dbReference type="AlphaFoldDB" id="A0A1H1NWC2"/>
<sequence>MNLRLFFLLLFFCFSTDLFSQKKLNRPSKIVGLEHIDSIVTHSFDLYDLLFEYEKRMEGDAVFCEEDIHALENILDESHSIIQKAIEAKATFQSESLLTRTRATIQLEKAKRAVYHSRKISEEILLAQNVQIE</sequence>
<accession>A0A1H1NWC2</accession>
<reference evidence="1 2" key="1">
    <citation type="submission" date="2016-10" db="EMBL/GenBank/DDBJ databases">
        <authorList>
            <person name="Varghese N."/>
            <person name="Submissions S."/>
        </authorList>
    </citation>
    <scope>NUCLEOTIDE SEQUENCE [LARGE SCALE GENOMIC DNA]</scope>
    <source>
        <strain evidence="1 2">Mar_2010_102</strain>
    </source>
</reference>